<evidence type="ECO:0000256" key="7">
    <source>
        <dbReference type="ARBA" id="ARBA00023277"/>
    </source>
</evidence>
<comment type="caution">
    <text evidence="10">The sequence shown here is derived from an EMBL/GenBank/DDBJ whole genome shotgun (WGS) entry which is preliminary data.</text>
</comment>
<dbReference type="Pfam" id="PF00479">
    <property type="entry name" value="G6PD_N"/>
    <property type="match status" value="1"/>
</dbReference>
<dbReference type="EMBL" id="CAJVCH010053578">
    <property type="protein sequence ID" value="CAG7718452.1"/>
    <property type="molecule type" value="Genomic_DNA"/>
</dbReference>
<evidence type="ECO:0000259" key="9">
    <source>
        <dbReference type="Pfam" id="PF00479"/>
    </source>
</evidence>
<dbReference type="EC" id="1.1.1.49" evidence="3"/>
<accession>A0A8J2JHV9</accession>
<proteinExistence type="predicted"/>
<keyword evidence="7" id="KW-0119">Carbohydrate metabolism</keyword>
<organism evidence="10 11">
    <name type="scientific">Allacma fusca</name>
    <dbReference type="NCBI Taxonomy" id="39272"/>
    <lineage>
        <taxon>Eukaryota</taxon>
        <taxon>Metazoa</taxon>
        <taxon>Ecdysozoa</taxon>
        <taxon>Arthropoda</taxon>
        <taxon>Hexapoda</taxon>
        <taxon>Collembola</taxon>
        <taxon>Symphypleona</taxon>
        <taxon>Sminthuridae</taxon>
        <taxon>Allacma</taxon>
    </lineage>
</organism>
<evidence type="ECO:0000256" key="1">
    <source>
        <dbReference type="ARBA" id="ARBA00002914"/>
    </source>
</evidence>
<evidence type="ECO:0000256" key="6">
    <source>
        <dbReference type="ARBA" id="ARBA00023002"/>
    </source>
</evidence>
<evidence type="ECO:0000256" key="8">
    <source>
        <dbReference type="ARBA" id="ARBA00047696"/>
    </source>
</evidence>
<feature type="domain" description="Glucose-6-phosphate dehydrogenase NAD-binding" evidence="9">
    <location>
        <begin position="4"/>
        <end position="58"/>
    </location>
</feature>
<gene>
    <name evidence="10" type="ORF">AFUS01_LOCUS7844</name>
</gene>
<comment type="pathway">
    <text evidence="2">Carbohydrate degradation.</text>
</comment>
<evidence type="ECO:0000256" key="2">
    <source>
        <dbReference type="ARBA" id="ARBA00004921"/>
    </source>
</evidence>
<dbReference type="InterPro" id="IPR001282">
    <property type="entry name" value="G6P_DH"/>
</dbReference>
<dbReference type="GO" id="GO:0050661">
    <property type="term" value="F:NADP binding"/>
    <property type="evidence" value="ECO:0007669"/>
    <property type="project" value="InterPro"/>
</dbReference>
<feature type="non-terminal residue" evidence="10">
    <location>
        <position position="1"/>
    </location>
</feature>
<dbReference type="GO" id="GO:0009051">
    <property type="term" value="P:pentose-phosphate shunt, oxidative branch"/>
    <property type="evidence" value="ECO:0007669"/>
    <property type="project" value="TreeGrafter"/>
</dbReference>
<evidence type="ECO:0000313" key="11">
    <source>
        <dbReference type="Proteomes" id="UP000708208"/>
    </source>
</evidence>
<keyword evidence="6" id="KW-0560">Oxidoreductase</keyword>
<dbReference type="AlphaFoldDB" id="A0A8J2JHV9"/>
<dbReference type="GO" id="GO:0005829">
    <property type="term" value="C:cytosol"/>
    <property type="evidence" value="ECO:0007669"/>
    <property type="project" value="TreeGrafter"/>
</dbReference>
<evidence type="ECO:0000256" key="5">
    <source>
        <dbReference type="ARBA" id="ARBA00022857"/>
    </source>
</evidence>
<dbReference type="GO" id="GO:0004345">
    <property type="term" value="F:glucose-6-phosphate dehydrogenase activity"/>
    <property type="evidence" value="ECO:0007669"/>
    <property type="project" value="UniProtKB-EC"/>
</dbReference>
<comment type="catalytic activity">
    <reaction evidence="8">
        <text>D-glucose 6-phosphate + NADP(+) = 6-phospho-D-glucono-1,5-lactone + NADPH + H(+)</text>
        <dbReference type="Rhea" id="RHEA:15841"/>
        <dbReference type="ChEBI" id="CHEBI:15378"/>
        <dbReference type="ChEBI" id="CHEBI:57783"/>
        <dbReference type="ChEBI" id="CHEBI:57955"/>
        <dbReference type="ChEBI" id="CHEBI:58349"/>
        <dbReference type="ChEBI" id="CHEBI:61548"/>
        <dbReference type="EC" id="1.1.1.49"/>
    </reaction>
    <physiologicalReaction direction="left-to-right" evidence="8">
        <dbReference type="Rhea" id="RHEA:15842"/>
    </physiologicalReaction>
</comment>
<evidence type="ECO:0000256" key="3">
    <source>
        <dbReference type="ARBA" id="ARBA00013019"/>
    </source>
</evidence>
<sequence>IEKNSPANRVFYLALPPSVFEPVTSNIRNTCMAQKGWTRVIIEKPFGKDTASSAQLSNH</sequence>
<dbReference type="GO" id="GO:0006006">
    <property type="term" value="P:glucose metabolic process"/>
    <property type="evidence" value="ECO:0007669"/>
    <property type="project" value="InterPro"/>
</dbReference>
<keyword evidence="5" id="KW-0521">NADP</keyword>
<dbReference type="PANTHER" id="PTHR23429">
    <property type="entry name" value="GLUCOSE-6-PHOSPHATE 1-DEHYDROGENASE G6PD"/>
    <property type="match status" value="1"/>
</dbReference>
<evidence type="ECO:0000256" key="4">
    <source>
        <dbReference type="ARBA" id="ARBA00020444"/>
    </source>
</evidence>
<keyword evidence="11" id="KW-1185">Reference proteome</keyword>
<dbReference type="InterPro" id="IPR022674">
    <property type="entry name" value="G6P_DH_NAD-bd"/>
</dbReference>
<name>A0A8J2JHV9_9HEXA</name>
<protein>
    <recommendedName>
        <fullName evidence="4">Glucose-6-phosphate 1-dehydrogenase</fullName>
        <ecNumber evidence="3">1.1.1.49</ecNumber>
    </recommendedName>
</protein>
<comment type="function">
    <text evidence="1">Cytosolic glucose-6-phosphate dehydrogenase that catalyzes the first and rate-limiting step of the oxidative branch within the pentose phosphate pathway/shunt, an alternative route to glycolysis for the dissimilation of carbohydrates and a major source of reducing power and metabolic intermediates for fatty acid and nucleic acid biosynthetic processes.</text>
</comment>
<dbReference type="PANTHER" id="PTHR23429:SF0">
    <property type="entry name" value="GLUCOSE-6-PHOSPHATE 1-DEHYDROGENASE"/>
    <property type="match status" value="1"/>
</dbReference>
<dbReference type="Proteomes" id="UP000708208">
    <property type="component" value="Unassembled WGS sequence"/>
</dbReference>
<dbReference type="OrthoDB" id="60984at2759"/>
<feature type="non-terminal residue" evidence="10">
    <location>
        <position position="59"/>
    </location>
</feature>
<evidence type="ECO:0000313" key="10">
    <source>
        <dbReference type="EMBL" id="CAG7718452.1"/>
    </source>
</evidence>
<reference evidence="10" key="1">
    <citation type="submission" date="2021-06" db="EMBL/GenBank/DDBJ databases">
        <authorList>
            <person name="Hodson N. C."/>
            <person name="Mongue J. A."/>
            <person name="Jaron S. K."/>
        </authorList>
    </citation>
    <scope>NUCLEOTIDE SEQUENCE</scope>
</reference>